<name>A0A0C3A5B1_SERVB</name>
<reference evidence="2 3" key="1">
    <citation type="submission" date="2014-04" db="EMBL/GenBank/DDBJ databases">
        <authorList>
            <consortium name="DOE Joint Genome Institute"/>
            <person name="Kuo A."/>
            <person name="Zuccaro A."/>
            <person name="Kohler A."/>
            <person name="Nagy L.G."/>
            <person name="Floudas D."/>
            <person name="Copeland A."/>
            <person name="Barry K.W."/>
            <person name="Cichocki N."/>
            <person name="Veneault-Fourrey C."/>
            <person name="LaButti K."/>
            <person name="Lindquist E.A."/>
            <person name="Lipzen A."/>
            <person name="Lundell T."/>
            <person name="Morin E."/>
            <person name="Murat C."/>
            <person name="Sun H."/>
            <person name="Tunlid A."/>
            <person name="Henrissat B."/>
            <person name="Grigoriev I.V."/>
            <person name="Hibbett D.S."/>
            <person name="Martin F."/>
            <person name="Nordberg H.P."/>
            <person name="Cantor M.N."/>
            <person name="Hua S.X."/>
        </authorList>
    </citation>
    <scope>NUCLEOTIDE SEQUENCE [LARGE SCALE GENOMIC DNA]</scope>
    <source>
        <strain evidence="2 3">MAFF 305830</strain>
    </source>
</reference>
<dbReference type="AlphaFoldDB" id="A0A0C3A5B1"/>
<proteinExistence type="predicted"/>
<sequence length="259" mass="28961">MWKAMLLFSYVAIPPHEIAPAVTVGETIATSLKGKNVTWSSIRLLTDSDDIQNVCFPDIQDRIKQLFSTELFILADSDPIAYKFRNDQDLQAHLPLRVAFLQCQRLVAAAPRHKIFGLPLIHLSRALLHLIISLAEEITREKLGDTTIASLISRMKSRVDDLKAIFVDVEDLAYPLLTAKKTLIGYFHKLCREQPGVVSVRYSFDSFNDFLSRSMELSRQANPGRPEEEHEASPANEVNEDDTSVSSDSLSTSESEASG</sequence>
<evidence type="ECO:0000256" key="1">
    <source>
        <dbReference type="SAM" id="MobiDB-lite"/>
    </source>
</evidence>
<evidence type="ECO:0000313" key="3">
    <source>
        <dbReference type="Proteomes" id="UP000054097"/>
    </source>
</evidence>
<evidence type="ECO:0000313" key="2">
    <source>
        <dbReference type="EMBL" id="KIM19870.1"/>
    </source>
</evidence>
<protein>
    <submittedName>
        <fullName evidence="2">Uncharacterized protein</fullName>
    </submittedName>
</protein>
<dbReference type="EMBL" id="KN824522">
    <property type="protein sequence ID" value="KIM19870.1"/>
    <property type="molecule type" value="Genomic_DNA"/>
</dbReference>
<dbReference type="Proteomes" id="UP000054097">
    <property type="component" value="Unassembled WGS sequence"/>
</dbReference>
<keyword evidence="3" id="KW-1185">Reference proteome</keyword>
<dbReference type="HOGENOM" id="CLU_1074279_0_0_1"/>
<accession>A0A0C3A5B1</accession>
<dbReference type="OrthoDB" id="10661888at2759"/>
<gene>
    <name evidence="2" type="ORF">M408DRAFT_13274</name>
</gene>
<organism evidence="2 3">
    <name type="scientific">Serendipita vermifera MAFF 305830</name>
    <dbReference type="NCBI Taxonomy" id="933852"/>
    <lineage>
        <taxon>Eukaryota</taxon>
        <taxon>Fungi</taxon>
        <taxon>Dikarya</taxon>
        <taxon>Basidiomycota</taxon>
        <taxon>Agaricomycotina</taxon>
        <taxon>Agaricomycetes</taxon>
        <taxon>Sebacinales</taxon>
        <taxon>Serendipitaceae</taxon>
        <taxon>Serendipita</taxon>
    </lineage>
</organism>
<reference evidence="3" key="2">
    <citation type="submission" date="2015-01" db="EMBL/GenBank/DDBJ databases">
        <title>Evolutionary Origins and Diversification of the Mycorrhizal Mutualists.</title>
        <authorList>
            <consortium name="DOE Joint Genome Institute"/>
            <consortium name="Mycorrhizal Genomics Consortium"/>
            <person name="Kohler A."/>
            <person name="Kuo A."/>
            <person name="Nagy L.G."/>
            <person name="Floudas D."/>
            <person name="Copeland A."/>
            <person name="Barry K.W."/>
            <person name="Cichocki N."/>
            <person name="Veneault-Fourrey C."/>
            <person name="LaButti K."/>
            <person name="Lindquist E.A."/>
            <person name="Lipzen A."/>
            <person name="Lundell T."/>
            <person name="Morin E."/>
            <person name="Murat C."/>
            <person name="Riley R."/>
            <person name="Ohm R."/>
            <person name="Sun H."/>
            <person name="Tunlid A."/>
            <person name="Henrissat B."/>
            <person name="Grigoriev I.V."/>
            <person name="Hibbett D.S."/>
            <person name="Martin F."/>
        </authorList>
    </citation>
    <scope>NUCLEOTIDE SEQUENCE [LARGE SCALE GENOMIC DNA]</scope>
    <source>
        <strain evidence="3">MAFF 305830</strain>
    </source>
</reference>
<feature type="region of interest" description="Disordered" evidence="1">
    <location>
        <begin position="217"/>
        <end position="259"/>
    </location>
</feature>
<feature type="compositionally biased region" description="Low complexity" evidence="1">
    <location>
        <begin position="244"/>
        <end position="259"/>
    </location>
</feature>